<accession>A0AA49GCH6</accession>
<keyword evidence="8 15" id="KW-0675">Receptor</keyword>
<evidence type="ECO:0000259" key="14">
    <source>
        <dbReference type="Pfam" id="PF07715"/>
    </source>
</evidence>
<evidence type="ECO:0000259" key="13">
    <source>
        <dbReference type="Pfam" id="PF00593"/>
    </source>
</evidence>
<dbReference type="InterPro" id="IPR037066">
    <property type="entry name" value="Plug_dom_sf"/>
</dbReference>
<keyword evidence="9 10" id="KW-0998">Cell outer membrane</keyword>
<evidence type="ECO:0000256" key="6">
    <source>
        <dbReference type="ARBA" id="ARBA00023077"/>
    </source>
</evidence>
<dbReference type="Pfam" id="PF00593">
    <property type="entry name" value="TonB_dep_Rec_b-barrel"/>
    <property type="match status" value="1"/>
</dbReference>
<feature type="domain" description="TonB-dependent receptor-like beta-barrel" evidence="13">
    <location>
        <begin position="298"/>
        <end position="711"/>
    </location>
</feature>
<dbReference type="PANTHER" id="PTHR30069:SF29">
    <property type="entry name" value="HEMOGLOBIN AND HEMOGLOBIN-HAPTOGLOBIN-BINDING PROTEIN 1-RELATED"/>
    <property type="match status" value="1"/>
</dbReference>
<evidence type="ECO:0000256" key="9">
    <source>
        <dbReference type="ARBA" id="ARBA00023237"/>
    </source>
</evidence>
<dbReference type="RefSeq" id="WP_322346694.1">
    <property type="nucleotide sequence ID" value="NZ_CP129968.2"/>
</dbReference>
<dbReference type="EMBL" id="CP129968">
    <property type="protein sequence ID" value="WKK79841.2"/>
    <property type="molecule type" value="Genomic_DNA"/>
</dbReference>
<proteinExistence type="inferred from homology"/>
<name>A0AA49GCH6_9BACT</name>
<reference evidence="15" key="1">
    <citation type="submission" date="2023-08" db="EMBL/GenBank/DDBJ databases">
        <title>Comparative genomics and taxonomic characterization of three novel marine species of genus Marivirga.</title>
        <authorList>
            <person name="Muhammad N."/>
            <person name="Kim S.-G."/>
        </authorList>
    </citation>
    <scope>NUCLEOTIDE SEQUENCE</scope>
    <source>
        <strain evidence="15">BKB1-2</strain>
    </source>
</reference>
<evidence type="ECO:0000256" key="5">
    <source>
        <dbReference type="ARBA" id="ARBA00022729"/>
    </source>
</evidence>
<keyword evidence="5 12" id="KW-0732">Signal</keyword>
<comment type="similarity">
    <text evidence="10 11">Belongs to the TonB-dependent receptor family.</text>
</comment>
<dbReference type="CDD" id="cd01347">
    <property type="entry name" value="ligand_gated_channel"/>
    <property type="match status" value="1"/>
</dbReference>
<keyword evidence="4 10" id="KW-0812">Transmembrane</keyword>
<dbReference type="AlphaFoldDB" id="A0AA49GCH6"/>
<evidence type="ECO:0000256" key="7">
    <source>
        <dbReference type="ARBA" id="ARBA00023136"/>
    </source>
</evidence>
<dbReference type="GO" id="GO:0044718">
    <property type="term" value="P:siderophore transmembrane transport"/>
    <property type="evidence" value="ECO:0007669"/>
    <property type="project" value="TreeGrafter"/>
</dbReference>
<keyword evidence="6 11" id="KW-0798">TonB box</keyword>
<gene>
    <name evidence="15" type="ORF">QYS47_21530</name>
</gene>
<evidence type="ECO:0000256" key="11">
    <source>
        <dbReference type="RuleBase" id="RU003357"/>
    </source>
</evidence>
<dbReference type="Pfam" id="PF07715">
    <property type="entry name" value="Plug"/>
    <property type="match status" value="1"/>
</dbReference>
<dbReference type="GO" id="GO:0015344">
    <property type="term" value="F:siderophore uptake transmembrane transporter activity"/>
    <property type="evidence" value="ECO:0007669"/>
    <property type="project" value="TreeGrafter"/>
</dbReference>
<feature type="chain" id="PRO_5041416948" evidence="12">
    <location>
        <begin position="20"/>
        <end position="755"/>
    </location>
</feature>
<organism evidence="15">
    <name type="scientific">Marivirga arenosa</name>
    <dbReference type="NCBI Taxonomy" id="3059076"/>
    <lineage>
        <taxon>Bacteria</taxon>
        <taxon>Pseudomonadati</taxon>
        <taxon>Bacteroidota</taxon>
        <taxon>Cytophagia</taxon>
        <taxon>Cytophagales</taxon>
        <taxon>Marivirgaceae</taxon>
        <taxon>Marivirga</taxon>
    </lineage>
</organism>
<comment type="subcellular location">
    <subcellularLocation>
        <location evidence="1 10">Cell outer membrane</location>
        <topology evidence="1 10">Multi-pass membrane protein</topology>
    </subcellularLocation>
</comment>
<keyword evidence="2 10" id="KW-0813">Transport</keyword>
<protein>
    <submittedName>
        <fullName evidence="15">TonB-dependent receptor</fullName>
    </submittedName>
</protein>
<dbReference type="InterPro" id="IPR039426">
    <property type="entry name" value="TonB-dep_rcpt-like"/>
</dbReference>
<evidence type="ECO:0000256" key="8">
    <source>
        <dbReference type="ARBA" id="ARBA00023170"/>
    </source>
</evidence>
<feature type="domain" description="TonB-dependent receptor plug" evidence="14">
    <location>
        <begin position="116"/>
        <end position="221"/>
    </location>
</feature>
<dbReference type="InterPro" id="IPR036942">
    <property type="entry name" value="Beta-barrel_TonB_sf"/>
</dbReference>
<dbReference type="PANTHER" id="PTHR30069">
    <property type="entry name" value="TONB-DEPENDENT OUTER MEMBRANE RECEPTOR"/>
    <property type="match status" value="1"/>
</dbReference>
<evidence type="ECO:0000256" key="2">
    <source>
        <dbReference type="ARBA" id="ARBA00022448"/>
    </source>
</evidence>
<dbReference type="InterPro" id="IPR000531">
    <property type="entry name" value="Beta-barrel_TonB"/>
</dbReference>
<dbReference type="Proteomes" id="UP001232019">
    <property type="component" value="Chromosome"/>
</dbReference>
<sequence length="755" mass="85780">MKIITSTLFSFLFAINLQAQLSIEITDPNNKGIEEVLVAFTEINSSKQYLKWTDKNGIIKTSISSPVILSISHLDYKTLIDTISITGNYQYRLSPKNQNLKEVVVTGQYEPESAKNAVYKVRSIGKERFEQQAANDIQTVLSQELNIRFSRDNATGNANFQMQSLSGQYVKVLVDGIPLTGKSGTNNAIDLNQIDINNIERIELVEGPMAVNYGADALAGVINIITKKTNQDKLALGITLHEESVGDNYSFFSEGIHSPSLSVNGKIIEHISAMASTRRYSFGGWVGNGSERDREWYPKNQWLHNAKLNYTSEKFDITYSTQKMQEEILNLGPVNNNNPLRDPFSIDESYNADRWMHQIQANFDLGEWNLQSANSFTDYERLSKEFRTNTITQEESLTSENQQDTIFYKDWFSRNTVQGNILQVGNWKVSGQFGTEIQYEQAGGTTLSDGSKDLWNTAFFASSEIGIGKSLKIRPGVRYTLNSLFETQPTPALNLKYNISDNLQLRVGYGRGFRAPSIRELYHEFIDANHNILGNANLQPETSHNFNADFNFTISGNQEFNISAFYNYINNMITYFIPQQATAATTYRNLENFRTNGINARWNYTYSNFTSNLGVAYIGRYQRLSDEYQVNEMLYSPEANANINYNWQKPRINFGLFYKFTGANQAYREILNEDNNTIVELQQMDAFHWLDFTIAKTFNYGIQISSGIKNLTNITSIQNNFTGGGAHSGNNTGQTAMAYGRSYFLRINYQFNQKK</sequence>
<keyword evidence="3 10" id="KW-1134">Transmembrane beta strand</keyword>
<evidence type="ECO:0000256" key="4">
    <source>
        <dbReference type="ARBA" id="ARBA00022692"/>
    </source>
</evidence>
<evidence type="ECO:0000256" key="1">
    <source>
        <dbReference type="ARBA" id="ARBA00004571"/>
    </source>
</evidence>
<feature type="signal peptide" evidence="12">
    <location>
        <begin position="1"/>
        <end position="19"/>
    </location>
</feature>
<dbReference type="Gene3D" id="2.40.170.20">
    <property type="entry name" value="TonB-dependent receptor, beta-barrel domain"/>
    <property type="match status" value="1"/>
</dbReference>
<dbReference type="InterPro" id="IPR012910">
    <property type="entry name" value="Plug_dom"/>
</dbReference>
<evidence type="ECO:0000256" key="3">
    <source>
        <dbReference type="ARBA" id="ARBA00022452"/>
    </source>
</evidence>
<dbReference type="GO" id="GO:0009279">
    <property type="term" value="C:cell outer membrane"/>
    <property type="evidence" value="ECO:0007669"/>
    <property type="project" value="UniProtKB-SubCell"/>
</dbReference>
<dbReference type="SUPFAM" id="SSF56935">
    <property type="entry name" value="Porins"/>
    <property type="match status" value="1"/>
</dbReference>
<evidence type="ECO:0000256" key="12">
    <source>
        <dbReference type="SAM" id="SignalP"/>
    </source>
</evidence>
<evidence type="ECO:0000313" key="15">
    <source>
        <dbReference type="EMBL" id="WKK79841.2"/>
    </source>
</evidence>
<dbReference type="PROSITE" id="PS52016">
    <property type="entry name" value="TONB_DEPENDENT_REC_3"/>
    <property type="match status" value="1"/>
</dbReference>
<evidence type="ECO:0000256" key="10">
    <source>
        <dbReference type="PROSITE-ProRule" id="PRU01360"/>
    </source>
</evidence>
<keyword evidence="7 10" id="KW-0472">Membrane</keyword>
<dbReference type="Gene3D" id="2.170.130.10">
    <property type="entry name" value="TonB-dependent receptor, plug domain"/>
    <property type="match status" value="1"/>
</dbReference>
<dbReference type="KEGG" id="marp:QYS47_21530"/>